<dbReference type="OrthoDB" id="9796140at2"/>
<dbReference type="AlphaFoldDB" id="A0A0E3UWS4"/>
<dbReference type="HOGENOM" id="CLU_098240_2_1_10"/>
<dbReference type="STRING" id="400092.PKOR_07285"/>
<evidence type="ECO:0000259" key="6">
    <source>
        <dbReference type="SMART" id="SM00732"/>
    </source>
</evidence>
<evidence type="ECO:0000313" key="8">
    <source>
        <dbReference type="Proteomes" id="UP000033109"/>
    </source>
</evidence>
<keyword evidence="8" id="KW-1185">Reference proteome</keyword>
<dbReference type="GO" id="GO:0000967">
    <property type="term" value="P:rRNA 5'-end processing"/>
    <property type="evidence" value="ECO:0007669"/>
    <property type="project" value="UniProtKB-UniRule"/>
</dbReference>
<keyword evidence="4 5" id="KW-0378">Hydrolase</keyword>
<evidence type="ECO:0000256" key="2">
    <source>
        <dbReference type="ARBA" id="ARBA00022517"/>
    </source>
</evidence>
<organism evidence="7 8">
    <name type="scientific">Pontibacter korlensis</name>
    <dbReference type="NCBI Taxonomy" id="400092"/>
    <lineage>
        <taxon>Bacteria</taxon>
        <taxon>Pseudomonadati</taxon>
        <taxon>Bacteroidota</taxon>
        <taxon>Cytophagia</taxon>
        <taxon>Cytophagales</taxon>
        <taxon>Hymenobacteraceae</taxon>
        <taxon>Pontibacter</taxon>
    </lineage>
</organism>
<keyword evidence="2 5" id="KW-0690">Ribosome biogenesis</keyword>
<accession>A0A0E3UWS4</accession>
<evidence type="ECO:0000256" key="4">
    <source>
        <dbReference type="ARBA" id="ARBA00022801"/>
    </source>
</evidence>
<dbReference type="GO" id="GO:0016788">
    <property type="term" value="F:hydrolase activity, acting on ester bonds"/>
    <property type="evidence" value="ECO:0007669"/>
    <property type="project" value="UniProtKB-UniRule"/>
</dbReference>
<dbReference type="PANTHER" id="PTHR33317:SF4">
    <property type="entry name" value="POLYNUCLEOTIDYL TRANSFERASE, RIBONUCLEASE H-LIKE SUPERFAMILY PROTEIN"/>
    <property type="match status" value="1"/>
</dbReference>
<comment type="function">
    <text evidence="5">Could be a nuclease involved in processing of the 5'-end of pre-16S rRNA.</text>
</comment>
<protein>
    <recommendedName>
        <fullName evidence="5">Putative pre-16S rRNA nuclease</fullName>
        <ecNumber evidence="5">3.1.-.-</ecNumber>
    </recommendedName>
</protein>
<dbReference type="RefSeq" id="WP_046309985.1">
    <property type="nucleotide sequence ID" value="NZ_CBCSCY010000058.1"/>
</dbReference>
<dbReference type="Proteomes" id="UP000033109">
    <property type="component" value="Chromosome"/>
</dbReference>
<dbReference type="NCBIfam" id="TIGR00250">
    <property type="entry name" value="RNAse_H_YqgF"/>
    <property type="match status" value="1"/>
</dbReference>
<dbReference type="InterPro" id="IPR005227">
    <property type="entry name" value="YqgF"/>
</dbReference>
<evidence type="ECO:0000256" key="1">
    <source>
        <dbReference type="ARBA" id="ARBA00022490"/>
    </source>
</evidence>
<dbReference type="KEGG" id="pko:PKOR_07285"/>
<keyword evidence="1 5" id="KW-0963">Cytoplasm</keyword>
<feature type="domain" description="YqgF/RNase H-like" evidence="6">
    <location>
        <begin position="2"/>
        <end position="100"/>
    </location>
</feature>
<dbReference type="InterPro" id="IPR012337">
    <property type="entry name" value="RNaseH-like_sf"/>
</dbReference>
<keyword evidence="3 5" id="KW-0540">Nuclease</keyword>
<evidence type="ECO:0000313" key="7">
    <source>
        <dbReference type="EMBL" id="AKD02966.1"/>
    </source>
</evidence>
<dbReference type="Pfam" id="PF03652">
    <property type="entry name" value="RuvX"/>
    <property type="match status" value="1"/>
</dbReference>
<name>A0A0E3UWS4_9BACT</name>
<dbReference type="PATRIC" id="fig|400092.3.peg.1616"/>
<dbReference type="SMART" id="SM00732">
    <property type="entry name" value="YqgFc"/>
    <property type="match status" value="1"/>
</dbReference>
<dbReference type="EMBL" id="CP009621">
    <property type="protein sequence ID" value="AKD02966.1"/>
    <property type="molecule type" value="Genomic_DNA"/>
</dbReference>
<comment type="similarity">
    <text evidence="5">Belongs to the YqgF HJR family.</text>
</comment>
<dbReference type="InterPro" id="IPR006641">
    <property type="entry name" value="YqgF/RNaseH-like_dom"/>
</dbReference>
<evidence type="ECO:0000256" key="3">
    <source>
        <dbReference type="ARBA" id="ARBA00022722"/>
    </source>
</evidence>
<dbReference type="EC" id="3.1.-.-" evidence="5"/>
<dbReference type="HAMAP" id="MF_00651">
    <property type="entry name" value="Nuclease_YqgF"/>
    <property type="match status" value="1"/>
</dbReference>
<dbReference type="GO" id="GO:0004518">
    <property type="term" value="F:nuclease activity"/>
    <property type="evidence" value="ECO:0007669"/>
    <property type="project" value="UniProtKB-KW"/>
</dbReference>
<gene>
    <name evidence="7" type="ORF">PKOR_07285</name>
</gene>
<dbReference type="InterPro" id="IPR037027">
    <property type="entry name" value="YqgF/RNaseH-like_dom_sf"/>
</dbReference>
<comment type="subcellular location">
    <subcellularLocation>
        <location evidence="5">Cytoplasm</location>
    </subcellularLocation>
</comment>
<dbReference type="PANTHER" id="PTHR33317">
    <property type="entry name" value="POLYNUCLEOTIDYL TRANSFERASE, RIBONUCLEASE H-LIKE SUPERFAMILY PROTEIN"/>
    <property type="match status" value="1"/>
</dbReference>
<proteinExistence type="inferred from homology"/>
<reference evidence="7 8" key="1">
    <citation type="journal article" date="2015" name="Sci. Rep.">
        <title>Unraveling adaptation of Pontibacter korlensis to radiation and infertility in desert through complete genome and comparative transcriptomic analysis.</title>
        <authorList>
            <person name="Dai J."/>
            <person name="Dai W."/>
            <person name="Qiu C."/>
            <person name="Yang Z."/>
            <person name="Zhang Y."/>
            <person name="Zhou M."/>
            <person name="Zhang L."/>
            <person name="Fang C."/>
            <person name="Gao Q."/>
            <person name="Yang Q."/>
            <person name="Li X."/>
            <person name="Wang Z."/>
            <person name="Wang Z."/>
            <person name="Jia Z."/>
            <person name="Chen X."/>
        </authorList>
    </citation>
    <scope>NUCLEOTIDE SEQUENCE [LARGE SCALE GENOMIC DNA]</scope>
    <source>
        <strain evidence="7 8">X14-1T</strain>
    </source>
</reference>
<dbReference type="SUPFAM" id="SSF53098">
    <property type="entry name" value="Ribonuclease H-like"/>
    <property type="match status" value="1"/>
</dbReference>
<evidence type="ECO:0000256" key="5">
    <source>
        <dbReference type="HAMAP-Rule" id="MF_00651"/>
    </source>
</evidence>
<dbReference type="CDD" id="cd16964">
    <property type="entry name" value="YqgF"/>
    <property type="match status" value="1"/>
</dbReference>
<dbReference type="Gene3D" id="3.30.420.140">
    <property type="entry name" value="YqgF/RNase H-like domain"/>
    <property type="match status" value="1"/>
</dbReference>
<sequence>MGRILGIDYGTKRVGLAATDTLQLIASPLETVHAQDVLSYLKAYVQREPVEAFVLGMPKRLSGEATDNTQHVVGFQRKLQKEFPAIPVHTVDERFTSKIAQQTMLAGGLKKKARQDKGTVDRISAVIILQSYLESRSI</sequence>
<dbReference type="GO" id="GO:0005829">
    <property type="term" value="C:cytosol"/>
    <property type="evidence" value="ECO:0007669"/>
    <property type="project" value="TreeGrafter"/>
</dbReference>